<protein>
    <submittedName>
        <fullName evidence="2">Uncharacterized protein</fullName>
    </submittedName>
</protein>
<sequence length="130" mass="13905">MKLSTLFASACFFVAAIASPIVDVAAADPVPSADPANIALHQIMFAPPYNWKPGAQLMASAESSFGGPPTLSSVEFANILKTQCNRVPSCKSLAGFKTGGKWLGYIFKRQAIREDFIRDPVVSESFAFTS</sequence>
<dbReference type="EMBL" id="PDNC01000011">
    <property type="protein sequence ID" value="PGH07985.1"/>
    <property type="molecule type" value="Genomic_DNA"/>
</dbReference>
<feature type="chain" id="PRO_5012089523" evidence="1">
    <location>
        <begin position="27"/>
        <end position="130"/>
    </location>
</feature>
<keyword evidence="1" id="KW-0732">Signal</keyword>
<keyword evidence="3" id="KW-1185">Reference proteome</keyword>
<name>A0A2B7XGD6_9EURO</name>
<reference evidence="2 3" key="1">
    <citation type="submission" date="2017-10" db="EMBL/GenBank/DDBJ databases">
        <title>Comparative genomics in systemic dimorphic fungi from Ajellomycetaceae.</title>
        <authorList>
            <person name="Munoz J.F."/>
            <person name="Mcewen J.G."/>
            <person name="Clay O.K."/>
            <person name="Cuomo C.A."/>
        </authorList>
    </citation>
    <scope>NUCLEOTIDE SEQUENCE [LARGE SCALE GENOMIC DNA]</scope>
    <source>
        <strain evidence="2 3">UAMH130</strain>
    </source>
</reference>
<accession>A0A2B7XGD6</accession>
<dbReference type="OrthoDB" id="10505303at2759"/>
<evidence type="ECO:0000313" key="3">
    <source>
        <dbReference type="Proteomes" id="UP000224080"/>
    </source>
</evidence>
<proteinExistence type="predicted"/>
<evidence type="ECO:0000256" key="1">
    <source>
        <dbReference type="SAM" id="SignalP"/>
    </source>
</evidence>
<feature type="signal peptide" evidence="1">
    <location>
        <begin position="1"/>
        <end position="26"/>
    </location>
</feature>
<gene>
    <name evidence="2" type="ORF">GX51_01425</name>
</gene>
<comment type="caution">
    <text evidence="2">The sequence shown here is derived from an EMBL/GenBank/DDBJ whole genome shotgun (WGS) entry which is preliminary data.</text>
</comment>
<evidence type="ECO:0000313" key="2">
    <source>
        <dbReference type="EMBL" id="PGH07985.1"/>
    </source>
</evidence>
<organism evidence="2 3">
    <name type="scientific">Blastomyces parvus</name>
    <dbReference type="NCBI Taxonomy" id="2060905"/>
    <lineage>
        <taxon>Eukaryota</taxon>
        <taxon>Fungi</taxon>
        <taxon>Dikarya</taxon>
        <taxon>Ascomycota</taxon>
        <taxon>Pezizomycotina</taxon>
        <taxon>Eurotiomycetes</taxon>
        <taxon>Eurotiomycetidae</taxon>
        <taxon>Onygenales</taxon>
        <taxon>Ajellomycetaceae</taxon>
        <taxon>Blastomyces</taxon>
    </lineage>
</organism>
<dbReference type="Proteomes" id="UP000224080">
    <property type="component" value="Unassembled WGS sequence"/>
</dbReference>
<dbReference type="AlphaFoldDB" id="A0A2B7XGD6"/>